<dbReference type="Gene3D" id="3.80.10.10">
    <property type="entry name" value="Ribonuclease Inhibitor"/>
    <property type="match status" value="1"/>
</dbReference>
<reference evidence="5" key="1">
    <citation type="submission" date="2025-08" db="UniProtKB">
        <authorList>
            <consortium name="RefSeq"/>
        </authorList>
    </citation>
    <scope>IDENTIFICATION</scope>
    <source>
        <tissue evidence="5">Gonads</tissue>
    </source>
</reference>
<dbReference type="PROSITE" id="PS50837">
    <property type="entry name" value="NACHT"/>
    <property type="match status" value="1"/>
</dbReference>
<evidence type="ECO:0000313" key="4">
    <source>
        <dbReference type="Proteomes" id="UP000085678"/>
    </source>
</evidence>
<evidence type="ECO:0000259" key="3">
    <source>
        <dbReference type="PROSITE" id="PS50837"/>
    </source>
</evidence>
<feature type="domain" description="NACHT" evidence="3">
    <location>
        <begin position="127"/>
        <end position="253"/>
    </location>
</feature>
<dbReference type="InterPro" id="IPR027417">
    <property type="entry name" value="P-loop_NTPase"/>
</dbReference>
<evidence type="ECO:0000256" key="2">
    <source>
        <dbReference type="ARBA" id="ARBA00022840"/>
    </source>
</evidence>
<protein>
    <submittedName>
        <fullName evidence="5">Uncharacterized protein LOC106162428</fullName>
    </submittedName>
</protein>
<dbReference type="Proteomes" id="UP000085678">
    <property type="component" value="Unplaced"/>
</dbReference>
<dbReference type="OrthoDB" id="10071976at2759"/>
<dbReference type="SUPFAM" id="SSF52540">
    <property type="entry name" value="P-loop containing nucleoside triphosphate hydrolases"/>
    <property type="match status" value="1"/>
</dbReference>
<proteinExistence type="predicted"/>
<dbReference type="RefSeq" id="XP_013395176.1">
    <property type="nucleotide sequence ID" value="XM_013539722.1"/>
</dbReference>
<dbReference type="AlphaFoldDB" id="A0A1S3IBE1"/>
<dbReference type="InParanoid" id="A0A1S3IBE1"/>
<name>A0A1S3IBE1_LINAN</name>
<keyword evidence="4" id="KW-1185">Reference proteome</keyword>
<dbReference type="KEGG" id="lak:106162428"/>
<dbReference type="GeneID" id="106162428"/>
<gene>
    <name evidence="5" type="primary">LOC106162428</name>
</gene>
<dbReference type="InterPro" id="IPR032675">
    <property type="entry name" value="LRR_dom_sf"/>
</dbReference>
<keyword evidence="2" id="KW-0067">ATP-binding</keyword>
<dbReference type="SUPFAM" id="SSF52047">
    <property type="entry name" value="RNI-like"/>
    <property type="match status" value="1"/>
</dbReference>
<evidence type="ECO:0000313" key="5">
    <source>
        <dbReference type="RefSeq" id="XP_013395176.1"/>
    </source>
</evidence>
<sequence length="893" mass="101909">MKIGMVNDKAFQVAKSLETQIEGLGGGYSSFTGSKLDPATITADARNQALETSPKESRNKEIAEFYIKYMSEIQRLPWDPNDTMHIDDVYVNLEWVQEKKKPAGTSFDRMQGYTSIFNDTKQGKTPKRILVRGKAGIGKTTFTQKMATDWANAILGSTTCEGILSNYKYLLILNLRSILRHQTLKEAIEMQIPCSAEKEVIEDIMCALNKDRNKVLLVFDGYDEYDPNTSKEIIDIILGRQYPGVCTVITSRPWKAEELMNRRITDGVYEITGLTEDNIHEYVAKFFDDGQAYLELRSKGAFSHSMVESRHAIGKCLIGYLERRKLMSLVKIPIILLFICLMWEGNQTSDTTAVSLPASYTLLYEKLLRLIIRRKNKIEKESEVDKYLEELNDTFLQLGKQALHGLLKPGGGLTFDEGDLQSIPDIYELYSLGLLSRSKVHCNFDVKKEVTFLHKTIQELFAAKYFARTIDNNLDKFLGCFNTLGRLHDMDYVLRFLCGLSETATIKVLRTANALFGKESKYSSWRINYTDNYCKYGEWLQNLLLEHWYAHCPYGTVLPPEIIHSAISWHTVLYIPGFFRHSDPRFQRALWDSIDSAFSSPQTCAVTLTDVTKVQVDIDRYNTFNFEAENENSWHKLLSIFKTCYMSEKLEEISWLIESHTCDVCKCALKNVLSKAPYLRTLKIKCHCKGVLASIPNPGNLVHLEARNINDQDIQVIQQMESLQFISVKGDRLSKDPAPVLGTLPNISHDCTYRYIDIGHIYLGAKGVKLLGRNLRHMPKLYHLGLKSVLKRGPECESSRCTCPRGKDTTQCDICKDVCEAVRELSQGVIHTTYLMYFSFRGNNLAVYHGIKDPLTGLMESLQTVSGYARLNIDMRENGLDYYIIRNYFGLSH</sequence>
<dbReference type="PANTHER" id="PTHR46312">
    <property type="entry name" value="NACHT DOMAIN-CONTAINING PROTEIN"/>
    <property type="match status" value="1"/>
</dbReference>
<accession>A0A1S3IBE1</accession>
<dbReference type="InterPro" id="IPR007111">
    <property type="entry name" value="NACHT_NTPase"/>
</dbReference>
<organism evidence="4 5">
    <name type="scientific">Lingula anatina</name>
    <name type="common">Brachiopod</name>
    <name type="synonym">Lingula unguis</name>
    <dbReference type="NCBI Taxonomy" id="7574"/>
    <lineage>
        <taxon>Eukaryota</taxon>
        <taxon>Metazoa</taxon>
        <taxon>Spiralia</taxon>
        <taxon>Lophotrochozoa</taxon>
        <taxon>Brachiopoda</taxon>
        <taxon>Linguliformea</taxon>
        <taxon>Lingulata</taxon>
        <taxon>Lingulida</taxon>
        <taxon>Linguloidea</taxon>
        <taxon>Lingulidae</taxon>
        <taxon>Lingula</taxon>
    </lineage>
</organism>
<keyword evidence="1" id="KW-0547">Nucleotide-binding</keyword>
<dbReference type="GO" id="GO:0005524">
    <property type="term" value="F:ATP binding"/>
    <property type="evidence" value="ECO:0007669"/>
    <property type="project" value="UniProtKB-KW"/>
</dbReference>
<dbReference type="PANTHER" id="PTHR46312:SF2">
    <property type="entry name" value="NUCLEOTIDE-BINDING OLIGOMERIZATION DOMAIN-CONTAINING PROTEIN 2-LIKE"/>
    <property type="match status" value="1"/>
</dbReference>
<dbReference type="Pfam" id="PF05729">
    <property type="entry name" value="NACHT"/>
    <property type="match status" value="1"/>
</dbReference>
<evidence type="ECO:0000256" key="1">
    <source>
        <dbReference type="ARBA" id="ARBA00022741"/>
    </source>
</evidence>
<dbReference type="Gene3D" id="3.40.50.300">
    <property type="entry name" value="P-loop containing nucleotide triphosphate hydrolases"/>
    <property type="match status" value="1"/>
</dbReference>